<evidence type="ECO:0000256" key="6">
    <source>
        <dbReference type="ARBA" id="ARBA00020337"/>
    </source>
</evidence>
<feature type="domain" description="Glucosamine/galactosamine-6-phosphate isomerase" evidence="8">
    <location>
        <begin position="10"/>
        <end position="225"/>
    </location>
</feature>
<evidence type="ECO:0000256" key="4">
    <source>
        <dbReference type="ARBA" id="ARBA00010662"/>
    </source>
</evidence>
<dbReference type="CDD" id="cd01400">
    <property type="entry name" value="6PGL"/>
    <property type="match status" value="1"/>
</dbReference>
<gene>
    <name evidence="9" type="primary">pgl_2</name>
    <name evidence="7" type="synonym">pgl</name>
    <name evidence="9" type="ORF">Poly51_47870</name>
</gene>
<dbReference type="GO" id="GO:0006098">
    <property type="term" value="P:pentose-phosphate shunt"/>
    <property type="evidence" value="ECO:0007669"/>
    <property type="project" value="UniProtKB-UniPathway"/>
</dbReference>
<dbReference type="PANTHER" id="PTHR11054:SF0">
    <property type="entry name" value="6-PHOSPHOGLUCONOLACTONASE"/>
    <property type="match status" value="1"/>
</dbReference>
<comment type="caution">
    <text evidence="9">The sequence shown here is derived from an EMBL/GenBank/DDBJ whole genome shotgun (WGS) entry which is preliminary data.</text>
</comment>
<dbReference type="OrthoDB" id="9810967at2"/>
<dbReference type="InterPro" id="IPR005900">
    <property type="entry name" value="6-phosphogluconolactonase_DevB"/>
</dbReference>
<dbReference type="InterPro" id="IPR039104">
    <property type="entry name" value="6PGL"/>
</dbReference>
<evidence type="ECO:0000256" key="5">
    <source>
        <dbReference type="ARBA" id="ARBA00013198"/>
    </source>
</evidence>
<evidence type="ECO:0000256" key="1">
    <source>
        <dbReference type="ARBA" id="ARBA00000832"/>
    </source>
</evidence>
<dbReference type="SUPFAM" id="SSF100950">
    <property type="entry name" value="NagB/RpiA/CoA transferase-like"/>
    <property type="match status" value="1"/>
</dbReference>
<accession>A0A5C6EGD8</accession>
<keyword evidence="7 9" id="KW-0378">Hydrolase</keyword>
<dbReference type="UniPathway" id="UPA00115">
    <property type="reaction ID" value="UER00409"/>
</dbReference>
<comment type="catalytic activity">
    <reaction evidence="1 7">
        <text>6-phospho-D-glucono-1,5-lactone + H2O = 6-phospho-D-gluconate + H(+)</text>
        <dbReference type="Rhea" id="RHEA:12556"/>
        <dbReference type="ChEBI" id="CHEBI:15377"/>
        <dbReference type="ChEBI" id="CHEBI:15378"/>
        <dbReference type="ChEBI" id="CHEBI:57955"/>
        <dbReference type="ChEBI" id="CHEBI:58759"/>
        <dbReference type="EC" id="3.1.1.31"/>
    </reaction>
</comment>
<dbReference type="RefSeq" id="WP_146460475.1">
    <property type="nucleotide sequence ID" value="NZ_SJPW01000006.1"/>
</dbReference>
<evidence type="ECO:0000256" key="3">
    <source>
        <dbReference type="ARBA" id="ARBA00004961"/>
    </source>
</evidence>
<comment type="pathway">
    <text evidence="3 7">Carbohydrate degradation; pentose phosphate pathway; D-ribulose 5-phosphate from D-glucose 6-phosphate (oxidative stage): step 2/3.</text>
</comment>
<comment type="function">
    <text evidence="2 7">Hydrolysis of 6-phosphogluconolactone to 6-phosphogluconate.</text>
</comment>
<dbReference type="NCBIfam" id="TIGR01198">
    <property type="entry name" value="pgl"/>
    <property type="match status" value="1"/>
</dbReference>
<name>A0A5C6EGD8_9BACT</name>
<keyword evidence="10" id="KW-1185">Reference proteome</keyword>
<comment type="similarity">
    <text evidence="4 7">Belongs to the glucosamine/galactosamine-6-phosphate isomerase family. 6-phosphogluconolactonase subfamily.</text>
</comment>
<proteinExistence type="inferred from homology"/>
<dbReference type="InterPro" id="IPR006148">
    <property type="entry name" value="Glc/Gal-6P_isomerase"/>
</dbReference>
<dbReference type="GO" id="GO:0005975">
    <property type="term" value="P:carbohydrate metabolic process"/>
    <property type="evidence" value="ECO:0007669"/>
    <property type="project" value="UniProtKB-UniRule"/>
</dbReference>
<protein>
    <recommendedName>
        <fullName evidence="6 7">6-phosphogluconolactonase</fullName>
        <shortName evidence="7">6PGL</shortName>
        <ecNumber evidence="5 7">3.1.1.31</ecNumber>
    </recommendedName>
</protein>
<dbReference type="Gene3D" id="3.40.50.1360">
    <property type="match status" value="1"/>
</dbReference>
<dbReference type="EC" id="3.1.1.31" evidence="5 7"/>
<evidence type="ECO:0000256" key="2">
    <source>
        <dbReference type="ARBA" id="ARBA00002681"/>
    </source>
</evidence>
<sequence length="239" mass="26312">MNAKIQKFSDPATLADSFANDFAQWLGDQSQPIVTVALSGGSTPRLLFERWAGEFAGEIDWSRVRLFWVDERCVPPSDSDSNFGVANDIFLSKVDLPADQLHRVHGESNPDDERTRYADEIDRFVRKDSDGVPQFDLVVLGMGDDGHTASIFPHQMEFLTSSDVCEVATHPTSGQKRITLTGPVINHAKKVVFLITGANKKGVLVDVVKKTGLFKTYPASFIDATDLTFYVDEDAASGL</sequence>
<organism evidence="9 10">
    <name type="scientific">Rubripirellula tenax</name>
    <dbReference type="NCBI Taxonomy" id="2528015"/>
    <lineage>
        <taxon>Bacteria</taxon>
        <taxon>Pseudomonadati</taxon>
        <taxon>Planctomycetota</taxon>
        <taxon>Planctomycetia</taxon>
        <taxon>Pirellulales</taxon>
        <taxon>Pirellulaceae</taxon>
        <taxon>Rubripirellula</taxon>
    </lineage>
</organism>
<dbReference type="Proteomes" id="UP000318288">
    <property type="component" value="Unassembled WGS sequence"/>
</dbReference>
<dbReference type="Pfam" id="PF01182">
    <property type="entry name" value="Glucosamine_iso"/>
    <property type="match status" value="1"/>
</dbReference>
<dbReference type="InterPro" id="IPR037171">
    <property type="entry name" value="NagB/RpiA_transferase-like"/>
</dbReference>
<evidence type="ECO:0000313" key="9">
    <source>
        <dbReference type="EMBL" id="TWU48883.1"/>
    </source>
</evidence>
<evidence type="ECO:0000256" key="7">
    <source>
        <dbReference type="RuleBase" id="RU365095"/>
    </source>
</evidence>
<dbReference type="PANTHER" id="PTHR11054">
    <property type="entry name" value="6-PHOSPHOGLUCONOLACTONASE"/>
    <property type="match status" value="1"/>
</dbReference>
<evidence type="ECO:0000313" key="10">
    <source>
        <dbReference type="Proteomes" id="UP000318288"/>
    </source>
</evidence>
<dbReference type="GO" id="GO:0017057">
    <property type="term" value="F:6-phosphogluconolactonase activity"/>
    <property type="evidence" value="ECO:0007669"/>
    <property type="project" value="UniProtKB-UniRule"/>
</dbReference>
<evidence type="ECO:0000259" key="8">
    <source>
        <dbReference type="Pfam" id="PF01182"/>
    </source>
</evidence>
<dbReference type="AlphaFoldDB" id="A0A5C6EGD8"/>
<dbReference type="EMBL" id="SJPW01000006">
    <property type="protein sequence ID" value="TWU48883.1"/>
    <property type="molecule type" value="Genomic_DNA"/>
</dbReference>
<reference evidence="9 10" key="1">
    <citation type="submission" date="2019-02" db="EMBL/GenBank/DDBJ databases">
        <title>Deep-cultivation of Planctomycetes and their phenomic and genomic characterization uncovers novel biology.</title>
        <authorList>
            <person name="Wiegand S."/>
            <person name="Jogler M."/>
            <person name="Boedeker C."/>
            <person name="Pinto D."/>
            <person name="Vollmers J."/>
            <person name="Rivas-Marin E."/>
            <person name="Kohn T."/>
            <person name="Peeters S.H."/>
            <person name="Heuer A."/>
            <person name="Rast P."/>
            <person name="Oberbeckmann S."/>
            <person name="Bunk B."/>
            <person name="Jeske O."/>
            <person name="Meyerdierks A."/>
            <person name="Storesund J.E."/>
            <person name="Kallscheuer N."/>
            <person name="Luecker S."/>
            <person name="Lage O.M."/>
            <person name="Pohl T."/>
            <person name="Merkel B.J."/>
            <person name="Hornburger P."/>
            <person name="Mueller R.-W."/>
            <person name="Bruemmer F."/>
            <person name="Labrenz M."/>
            <person name="Spormann A.M."/>
            <person name="Op Den Camp H."/>
            <person name="Overmann J."/>
            <person name="Amann R."/>
            <person name="Jetten M.S.M."/>
            <person name="Mascher T."/>
            <person name="Medema M.H."/>
            <person name="Devos D.P."/>
            <person name="Kaster A.-K."/>
            <person name="Ovreas L."/>
            <person name="Rohde M."/>
            <person name="Galperin M.Y."/>
            <person name="Jogler C."/>
        </authorList>
    </citation>
    <scope>NUCLEOTIDE SEQUENCE [LARGE SCALE GENOMIC DNA]</scope>
    <source>
        <strain evidence="9 10">Poly51</strain>
    </source>
</reference>